<reference evidence="4 5" key="1">
    <citation type="submission" date="2015-03" db="EMBL/GenBank/DDBJ databases">
        <authorList>
            <consortium name="Pathogen Informatics"/>
        </authorList>
    </citation>
    <scope>NUCLEOTIDE SEQUENCE [LARGE SCALE GENOMIC DNA]</scope>
    <source>
        <strain evidence="1 6">G09801536</strain>
        <strain evidence="4">K00500041</strain>
        <strain evidence="5">N09902308</strain>
    </source>
</reference>
<dbReference type="STRING" id="115862.BBG46_00650"/>
<dbReference type="InterPro" id="IPR045851">
    <property type="entry name" value="AMP-bd_C_sf"/>
</dbReference>
<dbReference type="SUPFAM" id="SSF56801">
    <property type="entry name" value="Acetyl-CoA synthetase-like"/>
    <property type="match status" value="1"/>
</dbReference>
<evidence type="ECO:0000313" key="4">
    <source>
        <dbReference type="Proteomes" id="UP000038802"/>
    </source>
</evidence>
<evidence type="ECO:0000313" key="3">
    <source>
        <dbReference type="EMBL" id="COX73766.1"/>
    </source>
</evidence>
<dbReference type="Gene3D" id="3.30.300.30">
    <property type="match status" value="1"/>
</dbReference>
<dbReference type="EC" id="6.2.1.-" evidence="2"/>
<keyword evidence="2" id="KW-0436">Ligase</keyword>
<dbReference type="Proteomes" id="UP000038802">
    <property type="component" value="Unassembled WGS sequence"/>
</dbReference>
<sequence length="41" mass="4266">MARPSTIVIVTDIPRTQSGKVMRASLAAAATADKARVVVRG</sequence>
<dbReference type="Proteomes" id="UP000045842">
    <property type="component" value="Unassembled WGS sequence"/>
</dbReference>
<evidence type="ECO:0000313" key="6">
    <source>
        <dbReference type="Proteomes" id="UP000045842"/>
    </source>
</evidence>
<dbReference type="EMBL" id="CSAD01000451">
    <property type="protein sequence ID" value="COW01037.1"/>
    <property type="molecule type" value="Genomic_DNA"/>
</dbReference>
<evidence type="ECO:0000313" key="5">
    <source>
        <dbReference type="Proteomes" id="UP000039021"/>
    </source>
</evidence>
<reference evidence="2" key="3">
    <citation type="submission" date="2015-03" db="EMBL/GenBank/DDBJ databases">
        <authorList>
            <person name="Murphy D."/>
        </authorList>
    </citation>
    <scope>NUCLEOTIDE SEQUENCE [LARGE SCALE GENOMIC DNA]</scope>
    <source>
        <strain evidence="2">K00500041</strain>
    </source>
</reference>
<dbReference type="EMBL" id="CSAE01000405">
    <property type="protein sequence ID" value="COW24668.1"/>
    <property type="molecule type" value="Genomic_DNA"/>
</dbReference>
<reference evidence="3" key="2">
    <citation type="submission" date="2015-03" db="EMBL/GenBank/DDBJ databases">
        <authorList>
            <consortium name="Pathogen Informatics"/>
            <person name="Murphy D."/>
        </authorList>
    </citation>
    <scope>NUCLEOTIDE SEQUENCE</scope>
    <source>
        <strain evidence="3">N09902308</strain>
    </source>
</reference>
<name>A0A0U0RT30_MYCTX</name>
<dbReference type="Proteomes" id="UP000039021">
    <property type="component" value="Unassembled WGS sequence"/>
</dbReference>
<protein>
    <submittedName>
        <fullName evidence="2">Fatty-acid-CoA ligase</fullName>
        <ecNumber evidence="2">6.2.1.-</ecNumber>
    </submittedName>
</protein>
<organism evidence="2 4">
    <name type="scientific">Mycobacterium tuberculosis</name>
    <dbReference type="NCBI Taxonomy" id="1773"/>
    <lineage>
        <taxon>Bacteria</taxon>
        <taxon>Bacillati</taxon>
        <taxon>Actinomycetota</taxon>
        <taxon>Actinomycetes</taxon>
        <taxon>Mycobacteriales</taxon>
        <taxon>Mycobacteriaceae</taxon>
        <taxon>Mycobacterium</taxon>
        <taxon>Mycobacterium tuberculosis complex</taxon>
    </lineage>
</organism>
<proteinExistence type="predicted"/>
<evidence type="ECO:0000313" key="1">
    <source>
        <dbReference type="EMBL" id="COW01037.1"/>
    </source>
</evidence>
<gene>
    <name evidence="2" type="primary">fadD10</name>
    <name evidence="1" type="ORF">ERS007679_02906</name>
    <name evidence="2" type="ORF">ERS007703_03171</name>
    <name evidence="3" type="ORF">ERS007739_01665</name>
</gene>
<evidence type="ECO:0000313" key="2">
    <source>
        <dbReference type="EMBL" id="COW24668.1"/>
    </source>
</evidence>
<dbReference type="GO" id="GO:0016874">
    <property type="term" value="F:ligase activity"/>
    <property type="evidence" value="ECO:0007669"/>
    <property type="project" value="UniProtKB-KW"/>
</dbReference>
<dbReference type="EMBL" id="CSBK01000671">
    <property type="protein sequence ID" value="COX73766.1"/>
    <property type="molecule type" value="Genomic_DNA"/>
</dbReference>
<accession>A0A0U0RT30</accession>
<dbReference type="AlphaFoldDB" id="A0A0U0RT30"/>